<gene>
    <name evidence="16" type="ORF">PEC302110_03240</name>
</gene>
<dbReference type="SUPFAM" id="SSF56935">
    <property type="entry name" value="Porins"/>
    <property type="match status" value="1"/>
</dbReference>
<evidence type="ECO:0000256" key="12">
    <source>
        <dbReference type="PROSITE-ProRule" id="PRU10144"/>
    </source>
</evidence>
<evidence type="ECO:0000313" key="17">
    <source>
        <dbReference type="Proteomes" id="UP001377830"/>
    </source>
</evidence>
<comment type="similarity">
    <text evidence="11 13">Belongs to the TonB-dependent receptor family.</text>
</comment>
<dbReference type="Pfam" id="PF07715">
    <property type="entry name" value="Plug"/>
    <property type="match status" value="1"/>
</dbReference>
<dbReference type="SMART" id="SM00965">
    <property type="entry name" value="STN"/>
    <property type="match status" value="1"/>
</dbReference>
<sequence length="846" mass="93525">MSVLAIPPLLAAEQNTVHVSDAAQQDESHVYSIASGTLSDALLQFSEQSGGLQLVSPAELTEGKVTSGLSGRYSPREALSRILAGSGLGYRFYNATSFTLFKSDEQTNVLGAVRVDGVNSKVVGGVNGSTDVTATEGSGSYTSGALRIGSKTSQSLRETPQSVSVITQQQLQDQNISDFNGALRQATGVTVVQDTSLTQKFYSRGWEITTVQLDGGAPIKLPALTEFSRSSGVTPLLDLSMYDHVEVLRGADGLNGIGTSKPGGVVNLTRKRPLDHGQVSIETQAGSWDNYRTSLDVTGPLTDEGWLRGRAVATWQEKDFFYDTADDERKLLYGVLEADITPDTLLTLGGSYTRQRALPWSGGLPRYESGRDAHLPRSTSYALPWSRYRLDSQDLFAQLEHRFDDEWVFNAKVTRLQQRSASKSGERQGPVEEPGTTSFNQIVRSQDQSESTQWLGDASLSGGFQAFGLPQKVVLATSYSKSTSNIRNYDDYDFIDIENPYNPNDYPEPEDLNFNRSHDDLREWVSSVQLDLVPLPFLPSLHYITAARWTRYNVNSQGPATDDIDGSFSTVPITARESRFALPYHALRYDLTDRWSLYASYTELFEYQSYLTDVNFKQLDPMTGNNKEVGVKYANADGTLNASLSLYRAQRKDIATYDALNCPDGRGVFTCSTIDGFQEKSKGLDLEVSGQWLPGWETTLGYTYNKNKRTGGYTNSFAEQLPLNSYTPKHLFKLWNNVQLHGNPFLDRLQVGVGVNAQSKSYNSGFGCVARGEDGTCSDSAPYEFTQGFYATVSARLGYQINNNWNLALNVENLFDRTYYTTTSSSESGNWYGAPRNYMLSLRGNF</sequence>
<dbReference type="Pfam" id="PF00593">
    <property type="entry name" value="TonB_dep_Rec_b-barrel"/>
    <property type="match status" value="1"/>
</dbReference>
<evidence type="ECO:0000256" key="3">
    <source>
        <dbReference type="ARBA" id="ARBA00022452"/>
    </source>
</evidence>
<keyword evidence="4" id="KW-0406">Ion transport</keyword>
<feature type="domain" description="Secretin/TonB short N-terminal" evidence="15">
    <location>
        <begin position="52"/>
        <end position="103"/>
    </location>
</feature>
<dbReference type="Gene3D" id="2.170.130.10">
    <property type="entry name" value="TonB-dependent receptor, plug domain"/>
    <property type="match status" value="1"/>
</dbReference>
<dbReference type="EMBL" id="AP028908">
    <property type="protein sequence ID" value="BES83227.1"/>
    <property type="molecule type" value="Genomic_DNA"/>
</dbReference>
<keyword evidence="17" id="KW-1185">Reference proteome</keyword>
<dbReference type="Gene3D" id="3.55.50.30">
    <property type="match status" value="1"/>
</dbReference>
<dbReference type="RefSeq" id="WP_261846700.1">
    <property type="nucleotide sequence ID" value="NZ_AP028908.1"/>
</dbReference>
<evidence type="ECO:0000256" key="13">
    <source>
        <dbReference type="RuleBase" id="RU003357"/>
    </source>
</evidence>
<dbReference type="KEGG" id="parl:PEC302110_03240"/>
<dbReference type="InterPro" id="IPR000531">
    <property type="entry name" value="Beta-barrel_TonB"/>
</dbReference>
<accession>A0AAN0K8H4</accession>
<evidence type="ECO:0000256" key="1">
    <source>
        <dbReference type="ARBA" id="ARBA00004571"/>
    </source>
</evidence>
<evidence type="ECO:0000256" key="11">
    <source>
        <dbReference type="PROSITE-ProRule" id="PRU01360"/>
    </source>
</evidence>
<dbReference type="InterPro" id="IPR011662">
    <property type="entry name" value="Secretin/TonB_short_N"/>
</dbReference>
<evidence type="ECO:0000256" key="2">
    <source>
        <dbReference type="ARBA" id="ARBA00022448"/>
    </source>
</evidence>
<comment type="subcellular location">
    <subcellularLocation>
        <location evidence="1 11">Cell outer membrane</location>
        <topology evidence="1 11">Multi-pass membrane protein</topology>
    </subcellularLocation>
</comment>
<dbReference type="Gene3D" id="2.40.170.20">
    <property type="entry name" value="TonB-dependent receptor, beta-barrel domain"/>
    <property type="match status" value="1"/>
</dbReference>
<dbReference type="InterPro" id="IPR012910">
    <property type="entry name" value="Plug_dom"/>
</dbReference>
<keyword evidence="4" id="KW-0410">Iron transport</keyword>
<evidence type="ECO:0000256" key="9">
    <source>
        <dbReference type="ARBA" id="ARBA00023136"/>
    </source>
</evidence>
<evidence type="ECO:0000256" key="7">
    <source>
        <dbReference type="ARBA" id="ARBA00023004"/>
    </source>
</evidence>
<dbReference type="CDD" id="cd01347">
    <property type="entry name" value="ligand_gated_channel"/>
    <property type="match status" value="1"/>
</dbReference>
<dbReference type="Proteomes" id="UP001377830">
    <property type="component" value="Chromosome"/>
</dbReference>
<dbReference type="PANTHER" id="PTHR32552:SF74">
    <property type="entry name" value="HYDROXAMATE SIDEROPHORE RECEPTOR FHUE"/>
    <property type="match status" value="1"/>
</dbReference>
<name>A0AAN0K8H4_9GAMM</name>
<dbReference type="GO" id="GO:0009279">
    <property type="term" value="C:cell outer membrane"/>
    <property type="evidence" value="ECO:0007669"/>
    <property type="project" value="UniProtKB-SubCell"/>
</dbReference>
<dbReference type="InterPro" id="IPR010917">
    <property type="entry name" value="TonB_rcpt_CS"/>
</dbReference>
<keyword evidence="5 11" id="KW-0812">Transmembrane</keyword>
<keyword evidence="2 11" id="KW-0813">Transport</keyword>
<evidence type="ECO:0000259" key="15">
    <source>
        <dbReference type="SMART" id="SM00965"/>
    </source>
</evidence>
<dbReference type="InterPro" id="IPR037066">
    <property type="entry name" value="Plug_dom_sf"/>
</dbReference>
<evidence type="ECO:0000256" key="5">
    <source>
        <dbReference type="ARBA" id="ARBA00022692"/>
    </source>
</evidence>
<organism evidence="16 17">
    <name type="scientific">Pectobacterium araliae</name>
    <dbReference type="NCBI Taxonomy" id="3073862"/>
    <lineage>
        <taxon>Bacteria</taxon>
        <taxon>Pseudomonadati</taxon>
        <taxon>Pseudomonadota</taxon>
        <taxon>Gammaproteobacteria</taxon>
        <taxon>Enterobacterales</taxon>
        <taxon>Pectobacteriaceae</taxon>
        <taxon>Pectobacterium</taxon>
    </lineage>
</organism>
<keyword evidence="10 11" id="KW-0998">Cell outer membrane</keyword>
<proteinExistence type="inferred from homology"/>
<dbReference type="InterPro" id="IPR036942">
    <property type="entry name" value="Beta-barrel_TonB_sf"/>
</dbReference>
<dbReference type="GO" id="GO:0015344">
    <property type="term" value="F:siderophore uptake transmembrane transporter activity"/>
    <property type="evidence" value="ECO:0007669"/>
    <property type="project" value="TreeGrafter"/>
</dbReference>
<keyword evidence="9 11" id="KW-0472">Membrane</keyword>
<evidence type="ECO:0000256" key="14">
    <source>
        <dbReference type="SAM" id="MobiDB-lite"/>
    </source>
</evidence>
<evidence type="ECO:0000256" key="8">
    <source>
        <dbReference type="ARBA" id="ARBA00023077"/>
    </source>
</evidence>
<evidence type="ECO:0000256" key="10">
    <source>
        <dbReference type="ARBA" id="ARBA00023237"/>
    </source>
</evidence>
<keyword evidence="8 13" id="KW-0798">TonB box</keyword>
<dbReference type="PROSITE" id="PS01156">
    <property type="entry name" value="TONB_DEPENDENT_REC_2"/>
    <property type="match status" value="1"/>
</dbReference>
<feature type="short sequence motif" description="TonB C-terminal box" evidence="12">
    <location>
        <begin position="829"/>
        <end position="846"/>
    </location>
</feature>
<keyword evidence="16" id="KW-0675">Receptor</keyword>
<dbReference type="PROSITE" id="PS52016">
    <property type="entry name" value="TONB_DEPENDENT_REC_3"/>
    <property type="match status" value="1"/>
</dbReference>
<evidence type="ECO:0000313" key="16">
    <source>
        <dbReference type="EMBL" id="BES83227.1"/>
    </source>
</evidence>
<evidence type="ECO:0000256" key="6">
    <source>
        <dbReference type="ARBA" id="ARBA00022729"/>
    </source>
</evidence>
<feature type="region of interest" description="Disordered" evidence="14">
    <location>
        <begin position="418"/>
        <end position="438"/>
    </location>
</feature>
<keyword evidence="6" id="KW-0732">Signal</keyword>
<dbReference type="InterPro" id="IPR039426">
    <property type="entry name" value="TonB-dep_rcpt-like"/>
</dbReference>
<protein>
    <submittedName>
        <fullName evidence="16">TonB-dependent siderophore receptor</fullName>
    </submittedName>
</protein>
<reference evidence="17" key="1">
    <citation type="journal article" date="2024" name="Int. J. Syst. Evol. Microbiol.">
        <title>Pectobacterium araliae sp. nov., a pathogen causing bacterial soft rot of Japanese angelica tree in Japan.</title>
        <authorList>
            <person name="Sawada H."/>
            <person name="Someya N."/>
            <person name="Morohoshi T."/>
            <person name="Ono M."/>
            <person name="Satou M."/>
        </authorList>
    </citation>
    <scope>NUCLEOTIDE SEQUENCE [LARGE SCALE GENOMIC DNA]</scope>
    <source>
        <strain evidence="17">MAFF 302110</strain>
    </source>
</reference>
<dbReference type="AlphaFoldDB" id="A0AAN0K8H4"/>
<keyword evidence="3 11" id="KW-1134">Transmembrane beta strand</keyword>
<dbReference type="PANTHER" id="PTHR32552">
    <property type="entry name" value="FERRICHROME IRON RECEPTOR-RELATED"/>
    <property type="match status" value="1"/>
</dbReference>
<dbReference type="Pfam" id="PF07660">
    <property type="entry name" value="STN"/>
    <property type="match status" value="1"/>
</dbReference>
<keyword evidence="7" id="KW-0408">Iron</keyword>
<evidence type="ECO:0000256" key="4">
    <source>
        <dbReference type="ARBA" id="ARBA00022496"/>
    </source>
</evidence>